<dbReference type="HOGENOM" id="CLU_472204_0_0_1"/>
<feature type="non-terminal residue" evidence="1">
    <location>
        <position position="1"/>
    </location>
</feature>
<proteinExistence type="predicted"/>
<accession>M2RTS0</accession>
<keyword evidence="2" id="KW-1185">Reference proteome</keyword>
<evidence type="ECO:0008006" key="3">
    <source>
        <dbReference type="Google" id="ProtNLM"/>
    </source>
</evidence>
<dbReference type="Proteomes" id="UP000016930">
    <property type="component" value="Unassembled WGS sequence"/>
</dbReference>
<evidence type="ECO:0000313" key="1">
    <source>
        <dbReference type="EMBL" id="EMD42361.1"/>
    </source>
</evidence>
<dbReference type="AlphaFoldDB" id="M2RTS0"/>
<evidence type="ECO:0000313" key="2">
    <source>
        <dbReference type="Proteomes" id="UP000016930"/>
    </source>
</evidence>
<reference evidence="1 2" key="1">
    <citation type="journal article" date="2012" name="Proc. Natl. Acad. Sci. U.S.A.">
        <title>Comparative genomics of Ceriporiopsis subvermispora and Phanerochaete chrysosporium provide insight into selective ligninolysis.</title>
        <authorList>
            <person name="Fernandez-Fueyo E."/>
            <person name="Ruiz-Duenas F.J."/>
            <person name="Ferreira P."/>
            <person name="Floudas D."/>
            <person name="Hibbett D.S."/>
            <person name="Canessa P."/>
            <person name="Larrondo L.F."/>
            <person name="James T.Y."/>
            <person name="Seelenfreund D."/>
            <person name="Lobos S."/>
            <person name="Polanco R."/>
            <person name="Tello M."/>
            <person name="Honda Y."/>
            <person name="Watanabe T."/>
            <person name="Watanabe T."/>
            <person name="Ryu J.S."/>
            <person name="Kubicek C.P."/>
            <person name="Schmoll M."/>
            <person name="Gaskell J."/>
            <person name="Hammel K.E."/>
            <person name="St John F.J."/>
            <person name="Vanden Wymelenberg A."/>
            <person name="Sabat G."/>
            <person name="Splinter BonDurant S."/>
            <person name="Syed K."/>
            <person name="Yadav J.S."/>
            <person name="Doddapaneni H."/>
            <person name="Subramanian V."/>
            <person name="Lavin J.L."/>
            <person name="Oguiza J.A."/>
            <person name="Perez G."/>
            <person name="Pisabarro A.G."/>
            <person name="Ramirez L."/>
            <person name="Santoyo F."/>
            <person name="Master E."/>
            <person name="Coutinho P.M."/>
            <person name="Henrissat B."/>
            <person name="Lombard V."/>
            <person name="Magnuson J.K."/>
            <person name="Kuees U."/>
            <person name="Hori C."/>
            <person name="Igarashi K."/>
            <person name="Samejima M."/>
            <person name="Held B.W."/>
            <person name="Barry K.W."/>
            <person name="LaButti K.M."/>
            <person name="Lapidus A."/>
            <person name="Lindquist E.A."/>
            <person name="Lucas S.M."/>
            <person name="Riley R."/>
            <person name="Salamov A.A."/>
            <person name="Hoffmeister D."/>
            <person name="Schwenk D."/>
            <person name="Hadar Y."/>
            <person name="Yarden O."/>
            <person name="de Vries R.P."/>
            <person name="Wiebenga A."/>
            <person name="Stenlid J."/>
            <person name="Eastwood D."/>
            <person name="Grigoriev I.V."/>
            <person name="Berka R.M."/>
            <person name="Blanchette R.A."/>
            <person name="Kersten P."/>
            <person name="Martinez A.T."/>
            <person name="Vicuna R."/>
            <person name="Cullen D."/>
        </authorList>
    </citation>
    <scope>NUCLEOTIDE SEQUENCE [LARGE SCALE GENOMIC DNA]</scope>
    <source>
        <strain evidence="1 2">B</strain>
    </source>
</reference>
<gene>
    <name evidence="1" type="ORF">CERSUDRAFT_172195</name>
</gene>
<organism evidence="1 2">
    <name type="scientific">Ceriporiopsis subvermispora (strain B)</name>
    <name type="common">White-rot fungus</name>
    <name type="synonym">Gelatoporia subvermispora</name>
    <dbReference type="NCBI Taxonomy" id="914234"/>
    <lineage>
        <taxon>Eukaryota</taxon>
        <taxon>Fungi</taxon>
        <taxon>Dikarya</taxon>
        <taxon>Basidiomycota</taxon>
        <taxon>Agaricomycotina</taxon>
        <taxon>Agaricomycetes</taxon>
        <taxon>Polyporales</taxon>
        <taxon>Gelatoporiaceae</taxon>
        <taxon>Gelatoporia</taxon>
    </lineage>
</organism>
<dbReference type="EMBL" id="KB445791">
    <property type="protein sequence ID" value="EMD42361.1"/>
    <property type="molecule type" value="Genomic_DNA"/>
</dbReference>
<sequence length="578" mass="64938">MSLEVLSPTRNPRRDASTGITECEIRTDPTIRNLLEAIENEWNSHREGVLARLEEECNEIGAKMTQASAQAFGKSQLLRDEVEGWSALIRMKITELHSRLTELQASRTLAETKREEQKKAYGELEATFLAKRGELQQTGPQAGQITSKHKLKLYQLEQEALAVKRSRLKEQNVMNQRLREFNLIISTVQENIDSLSLDSEQLDALAGLVSWEPDAEDDATLSDIDTVETHLQARTDDSLAPSRLHTLSPACPLIIAQNLGTPQAGVIPGWNHTWAAVQNNTESQSKNNVRVQRNRRTIANIVGRRLSQEPIGTRQWLHTGQRDSSVNHWLPRSFSIVTMPESRIRMEEAASSMVRRLTPRIEETDCVHIPWAIIAPRLSLSADQCFYSSIDLCDKVLDAVGHSEFSISDLWSEALATKITVDIVRANVQTHSNAITQSRTHWQWTSSGDTNALVSSHDNEADLVGYLRSRRRIRTSATIGEILIYLFNIMHDMKIPGIPSPPTVQNLHRHEVLNIQRKLCSNFKILPNSCILPAGSVTCQCKYPRASGGFADVWEGQYDGRAVALKVMRVDNTVEDPK</sequence>
<protein>
    <recommendedName>
        <fullName evidence="3">Protein kinase domain-containing protein</fullName>
    </recommendedName>
</protein>
<name>M2RTS0_CERS8</name>